<feature type="domain" description="PPM-type phosphatase" evidence="2">
    <location>
        <begin position="52"/>
        <end position="268"/>
    </location>
</feature>
<name>A0ABP8WAE7_9PSEU</name>
<evidence type="ECO:0000259" key="2">
    <source>
        <dbReference type="PROSITE" id="PS51746"/>
    </source>
</evidence>
<dbReference type="Proteomes" id="UP001500325">
    <property type="component" value="Unassembled WGS sequence"/>
</dbReference>
<feature type="compositionally biased region" description="Basic and acidic residues" evidence="1">
    <location>
        <begin position="10"/>
        <end position="21"/>
    </location>
</feature>
<reference evidence="4" key="1">
    <citation type="journal article" date="2019" name="Int. J. Syst. Evol. Microbiol.">
        <title>The Global Catalogue of Microorganisms (GCM) 10K type strain sequencing project: providing services to taxonomists for standard genome sequencing and annotation.</title>
        <authorList>
            <consortium name="The Broad Institute Genomics Platform"/>
            <consortium name="The Broad Institute Genome Sequencing Center for Infectious Disease"/>
            <person name="Wu L."/>
            <person name="Ma J."/>
        </authorList>
    </citation>
    <scope>NUCLEOTIDE SEQUENCE [LARGE SCALE GENOMIC DNA]</scope>
    <source>
        <strain evidence="4">JCM 18055</strain>
    </source>
</reference>
<accession>A0ABP8WAE7</accession>
<sequence length="275" mass="27892">MTPATIPGRPTDRLPRPDEPPAPRTSPDAAPGPALSDTQPLRRAPAGRRRGTAASASVRGKRRVAADAVAVQGTGADLALAVADGVVDPAVIAMAVGIAADVATAVAPGAGSREALLAARDAVRLEPGADDAVMVVAAGLPGGGWTVSWVGDCRALVVTERGVTRLTHDHTVAQWLRDRGKDVVPAWEHIVMTTVGSADPAVVGHARGPVGPGTLVLLSDGVHRALDDETIAFLVRRAGEPARAARDLVDAALTAGTTDNASAIVVPLPAEWAAS</sequence>
<dbReference type="EMBL" id="BAABIC010000004">
    <property type="protein sequence ID" value="GAA4683181.1"/>
    <property type="molecule type" value="Genomic_DNA"/>
</dbReference>
<comment type="caution">
    <text evidence="3">The sequence shown here is derived from an EMBL/GenBank/DDBJ whole genome shotgun (WGS) entry which is preliminary data.</text>
</comment>
<dbReference type="Gene3D" id="3.60.40.10">
    <property type="entry name" value="PPM-type phosphatase domain"/>
    <property type="match status" value="1"/>
</dbReference>
<evidence type="ECO:0000313" key="3">
    <source>
        <dbReference type="EMBL" id="GAA4683181.1"/>
    </source>
</evidence>
<keyword evidence="4" id="KW-1185">Reference proteome</keyword>
<gene>
    <name evidence="3" type="ORF">GCM10023215_16860</name>
</gene>
<dbReference type="SMART" id="SM00332">
    <property type="entry name" value="PP2Cc"/>
    <property type="match status" value="1"/>
</dbReference>
<evidence type="ECO:0000256" key="1">
    <source>
        <dbReference type="SAM" id="MobiDB-lite"/>
    </source>
</evidence>
<dbReference type="PROSITE" id="PS51746">
    <property type="entry name" value="PPM_2"/>
    <property type="match status" value="1"/>
</dbReference>
<dbReference type="RefSeq" id="WP_345379523.1">
    <property type="nucleotide sequence ID" value="NZ_BAABIC010000004.1"/>
</dbReference>
<dbReference type="Pfam" id="PF00481">
    <property type="entry name" value="PP2C"/>
    <property type="match status" value="1"/>
</dbReference>
<organism evidence="3 4">
    <name type="scientific">Pseudonocardia yuanmonensis</name>
    <dbReference type="NCBI Taxonomy" id="1095914"/>
    <lineage>
        <taxon>Bacteria</taxon>
        <taxon>Bacillati</taxon>
        <taxon>Actinomycetota</taxon>
        <taxon>Actinomycetes</taxon>
        <taxon>Pseudonocardiales</taxon>
        <taxon>Pseudonocardiaceae</taxon>
        <taxon>Pseudonocardia</taxon>
    </lineage>
</organism>
<evidence type="ECO:0000313" key="4">
    <source>
        <dbReference type="Proteomes" id="UP001500325"/>
    </source>
</evidence>
<dbReference type="SUPFAM" id="SSF81606">
    <property type="entry name" value="PP2C-like"/>
    <property type="match status" value="1"/>
</dbReference>
<dbReference type="InterPro" id="IPR001932">
    <property type="entry name" value="PPM-type_phosphatase-like_dom"/>
</dbReference>
<protein>
    <recommendedName>
        <fullName evidence="2">PPM-type phosphatase domain-containing protein</fullName>
    </recommendedName>
</protein>
<dbReference type="InterPro" id="IPR036457">
    <property type="entry name" value="PPM-type-like_dom_sf"/>
</dbReference>
<feature type="region of interest" description="Disordered" evidence="1">
    <location>
        <begin position="1"/>
        <end position="59"/>
    </location>
</feature>
<proteinExistence type="predicted"/>